<dbReference type="Gene3D" id="3.40.30.10">
    <property type="entry name" value="Glutaredoxin"/>
    <property type="match status" value="1"/>
</dbReference>
<comment type="caution">
    <text evidence="1">The sequence shown here is derived from an EMBL/GenBank/DDBJ whole genome shotgun (WGS) entry which is preliminary data.</text>
</comment>
<reference evidence="1 2" key="1">
    <citation type="submission" date="2017-09" db="EMBL/GenBank/DDBJ databases">
        <title>Bacterial strain isolated from the female urinary microbiota.</title>
        <authorList>
            <person name="Thomas-White K."/>
            <person name="Kumar N."/>
            <person name="Forster S."/>
            <person name="Putonti C."/>
            <person name="Lawley T."/>
            <person name="Wolfe A.J."/>
        </authorList>
    </citation>
    <scope>NUCLEOTIDE SEQUENCE [LARGE SCALE GENOMIC DNA]</scope>
    <source>
        <strain evidence="1 2">UMB0204</strain>
    </source>
</reference>
<dbReference type="GO" id="GO:0046685">
    <property type="term" value="P:response to arsenic-containing substance"/>
    <property type="evidence" value="ECO:0007669"/>
    <property type="project" value="InterPro"/>
</dbReference>
<dbReference type="InterPro" id="IPR010712">
    <property type="entry name" value="Arsenical-R_ArsD"/>
</dbReference>
<sequence>MKKIRIYEPAMCCSTGVCGVSVDPELLRMSSLVEKLEKKGVDIKRFNLNSAPQEFVENKKVNEILNQKGEDVLPLTMVDDEIIKSEGYPSNEEFEEILSIKLDEKNEEESSCGCSSDSGCCC</sequence>
<dbReference type="GO" id="GO:0045892">
    <property type="term" value="P:negative regulation of DNA-templated transcription"/>
    <property type="evidence" value="ECO:0007669"/>
    <property type="project" value="InterPro"/>
</dbReference>
<name>A0A2N6UI14_9FIRM</name>
<evidence type="ECO:0000313" key="1">
    <source>
        <dbReference type="EMBL" id="PMC81247.1"/>
    </source>
</evidence>
<proteinExistence type="predicted"/>
<dbReference type="EMBL" id="PNHP01000004">
    <property type="protein sequence ID" value="PMC81247.1"/>
    <property type="molecule type" value="Genomic_DNA"/>
</dbReference>
<dbReference type="NCBIfam" id="NF033727">
    <property type="entry name" value="chaperon_ArsD"/>
    <property type="match status" value="1"/>
</dbReference>
<dbReference type="Proteomes" id="UP000235658">
    <property type="component" value="Unassembled WGS sequence"/>
</dbReference>
<accession>A0A2N6UI14</accession>
<dbReference type="GeneID" id="84578919"/>
<dbReference type="RefSeq" id="WP_102198276.1">
    <property type="nucleotide sequence ID" value="NZ_JAHAHW010000003.1"/>
</dbReference>
<protein>
    <submittedName>
        <fullName evidence="1">Arsenical resistance operon transcriptional repressor ArsD</fullName>
    </submittedName>
</protein>
<organism evidence="1 2">
    <name type="scientific">Anaerococcus hydrogenalis</name>
    <dbReference type="NCBI Taxonomy" id="33029"/>
    <lineage>
        <taxon>Bacteria</taxon>
        <taxon>Bacillati</taxon>
        <taxon>Bacillota</taxon>
        <taxon>Tissierellia</taxon>
        <taxon>Tissierellales</taxon>
        <taxon>Peptoniphilaceae</taxon>
        <taxon>Anaerococcus</taxon>
    </lineage>
</organism>
<dbReference type="GO" id="GO:0003677">
    <property type="term" value="F:DNA binding"/>
    <property type="evidence" value="ECO:0007669"/>
    <property type="project" value="InterPro"/>
</dbReference>
<evidence type="ECO:0000313" key="2">
    <source>
        <dbReference type="Proteomes" id="UP000235658"/>
    </source>
</evidence>
<dbReference type="Pfam" id="PF06953">
    <property type="entry name" value="ArsD"/>
    <property type="match status" value="1"/>
</dbReference>
<dbReference type="AlphaFoldDB" id="A0A2N6UI14"/>
<gene>
    <name evidence="1" type="ORF">CJ192_06940</name>
</gene>